<keyword evidence="2" id="KW-0808">Transferase</keyword>
<dbReference type="AlphaFoldDB" id="A0A0Q3T929"/>
<evidence type="ECO:0000313" key="3">
    <source>
        <dbReference type="Proteomes" id="UP000051888"/>
    </source>
</evidence>
<keyword evidence="3" id="KW-1185">Reference proteome</keyword>
<dbReference type="InterPro" id="IPR016181">
    <property type="entry name" value="Acyl_CoA_acyltransferase"/>
</dbReference>
<dbReference type="InterPro" id="IPR051531">
    <property type="entry name" value="N-acetyltransferase"/>
</dbReference>
<dbReference type="STRING" id="157838.AN964_22945"/>
<dbReference type="InterPro" id="IPR000182">
    <property type="entry name" value="GNAT_dom"/>
</dbReference>
<dbReference type="Proteomes" id="UP000051888">
    <property type="component" value="Unassembled WGS sequence"/>
</dbReference>
<dbReference type="PANTHER" id="PTHR43792">
    <property type="entry name" value="GNAT FAMILY, PUTATIVE (AFU_ORTHOLOGUE AFUA_3G00765)-RELATED-RELATED"/>
    <property type="match status" value="1"/>
</dbReference>
<dbReference type="EMBL" id="LJJC01000015">
    <property type="protein sequence ID" value="KQL50518.1"/>
    <property type="molecule type" value="Genomic_DNA"/>
</dbReference>
<dbReference type="Gene3D" id="3.40.630.30">
    <property type="match status" value="1"/>
</dbReference>
<sequence length="168" mass="19191">MTNRFPAMNFEIITERLYLSMWEESDASWYRELVGERGVAKPTLETALKNVISLRERALESGISLLTIRRKDEGDIIGYCGLIIGRSTIEEPEIAYELFQRVHGNGYATEAASAIIEAAVATGRRRLWATVGSWNIASFRVLEKIGFIRHHSTWKENGEEVVWNMRDL</sequence>
<protein>
    <submittedName>
        <fullName evidence="2">Acetyltransferase</fullName>
    </submittedName>
</protein>
<dbReference type="PANTHER" id="PTHR43792:SF1">
    <property type="entry name" value="N-ACETYLTRANSFERASE DOMAIN-CONTAINING PROTEIN"/>
    <property type="match status" value="1"/>
</dbReference>
<dbReference type="GO" id="GO:0016747">
    <property type="term" value="F:acyltransferase activity, transferring groups other than amino-acyl groups"/>
    <property type="evidence" value="ECO:0007669"/>
    <property type="project" value="InterPro"/>
</dbReference>
<dbReference type="Pfam" id="PF13302">
    <property type="entry name" value="Acetyltransf_3"/>
    <property type="match status" value="1"/>
</dbReference>
<evidence type="ECO:0000313" key="2">
    <source>
        <dbReference type="EMBL" id="KQL50518.1"/>
    </source>
</evidence>
<dbReference type="PATRIC" id="fig|157838.3.peg.5034"/>
<dbReference type="RefSeq" id="WP_055742129.1">
    <property type="nucleotide sequence ID" value="NZ_JAAIWL010000002.1"/>
</dbReference>
<proteinExistence type="predicted"/>
<name>A0A0Q3T929_9BACI</name>
<comment type="caution">
    <text evidence="2">The sequence shown here is derived from an EMBL/GenBank/DDBJ whole genome shotgun (WGS) entry which is preliminary data.</text>
</comment>
<gene>
    <name evidence="2" type="ORF">AN964_22945</name>
</gene>
<evidence type="ECO:0000259" key="1">
    <source>
        <dbReference type="PROSITE" id="PS51186"/>
    </source>
</evidence>
<dbReference type="OrthoDB" id="9798081at2"/>
<dbReference type="PROSITE" id="PS51186">
    <property type="entry name" value="GNAT"/>
    <property type="match status" value="1"/>
</dbReference>
<dbReference type="SUPFAM" id="SSF55729">
    <property type="entry name" value="Acyl-CoA N-acyltransferases (Nat)"/>
    <property type="match status" value="1"/>
</dbReference>
<organism evidence="2 3">
    <name type="scientific">Heyndrickxia shackletonii</name>
    <dbReference type="NCBI Taxonomy" id="157838"/>
    <lineage>
        <taxon>Bacteria</taxon>
        <taxon>Bacillati</taxon>
        <taxon>Bacillota</taxon>
        <taxon>Bacilli</taxon>
        <taxon>Bacillales</taxon>
        <taxon>Bacillaceae</taxon>
        <taxon>Heyndrickxia</taxon>
    </lineage>
</organism>
<feature type="domain" description="N-acetyltransferase" evidence="1">
    <location>
        <begin position="8"/>
        <end position="168"/>
    </location>
</feature>
<reference evidence="2 3" key="1">
    <citation type="submission" date="2015-09" db="EMBL/GenBank/DDBJ databases">
        <title>Genome sequencing project for genomic taxonomy and phylogenomics of Bacillus-like bacteria.</title>
        <authorList>
            <person name="Liu B."/>
            <person name="Wang J."/>
            <person name="Zhu Y."/>
            <person name="Liu G."/>
            <person name="Chen Q."/>
            <person name="Chen Z."/>
            <person name="Lan J."/>
            <person name="Che J."/>
            <person name="Ge C."/>
            <person name="Shi H."/>
            <person name="Pan Z."/>
            <person name="Liu X."/>
        </authorList>
    </citation>
    <scope>NUCLEOTIDE SEQUENCE [LARGE SCALE GENOMIC DNA]</scope>
    <source>
        <strain evidence="2 3">LMG 18435</strain>
    </source>
</reference>
<accession>A0A0Q3T929</accession>